<dbReference type="EMBL" id="JBJHZX010000023">
    <property type="protein sequence ID" value="MFL0196879.1"/>
    <property type="molecule type" value="Genomic_DNA"/>
</dbReference>
<evidence type="ECO:0000256" key="1">
    <source>
        <dbReference type="SAM" id="Phobius"/>
    </source>
</evidence>
<organism evidence="2 3">
    <name type="scientific">Candidatus Clostridium eludens</name>
    <dbReference type="NCBI Taxonomy" id="3381663"/>
    <lineage>
        <taxon>Bacteria</taxon>
        <taxon>Bacillati</taxon>
        <taxon>Bacillota</taxon>
        <taxon>Clostridia</taxon>
        <taxon>Eubacteriales</taxon>
        <taxon>Clostridiaceae</taxon>
        <taxon>Clostridium</taxon>
    </lineage>
</organism>
<dbReference type="InterPro" id="IPR012902">
    <property type="entry name" value="N_methyl_site"/>
</dbReference>
<proteinExistence type="predicted"/>
<name>A0ABW8SLF3_9CLOT</name>
<dbReference type="Proteomes" id="UP001623660">
    <property type="component" value="Unassembled WGS sequence"/>
</dbReference>
<comment type="caution">
    <text evidence="2">The sequence shown here is derived from an EMBL/GenBank/DDBJ whole genome shotgun (WGS) entry which is preliminary data.</text>
</comment>
<keyword evidence="1" id="KW-0472">Membrane</keyword>
<dbReference type="Pfam" id="PF07963">
    <property type="entry name" value="N_methyl"/>
    <property type="match status" value="1"/>
</dbReference>
<keyword evidence="1" id="KW-0812">Transmembrane</keyword>
<keyword evidence="1" id="KW-1133">Transmembrane helix</keyword>
<feature type="transmembrane region" description="Helical" evidence="1">
    <location>
        <begin position="39"/>
        <end position="62"/>
    </location>
</feature>
<dbReference type="RefSeq" id="WP_406792985.1">
    <property type="nucleotide sequence ID" value="NZ_JBJHZX010000023.1"/>
</dbReference>
<protein>
    <submittedName>
        <fullName evidence="2">Type II secretion system protein</fullName>
    </submittedName>
</protein>
<dbReference type="NCBIfam" id="TIGR02532">
    <property type="entry name" value="IV_pilin_GFxxxE"/>
    <property type="match status" value="1"/>
</dbReference>
<gene>
    <name evidence="2" type="ORF">ACJDU8_15115</name>
</gene>
<reference evidence="2 3" key="1">
    <citation type="submission" date="2024-11" db="EMBL/GenBank/DDBJ databases">
        <authorList>
            <person name="Heng Y.C."/>
            <person name="Lim A.C.H."/>
            <person name="Lee J.K.Y."/>
            <person name="Kittelmann S."/>
        </authorList>
    </citation>
    <scope>NUCLEOTIDE SEQUENCE [LARGE SCALE GENOMIC DNA]</scope>
    <source>
        <strain evidence="2 3">WILCCON 0269</strain>
    </source>
</reference>
<keyword evidence="3" id="KW-1185">Reference proteome</keyword>
<sequence length="178" mass="20853">MHYYMRWNSLCGIEILKYMIKRAVEKGILIRNGISVKKGFTLVEVLCSITIFAVLFMTAISIQLNSFKIKKYNESLDNSTLIIEHIKNNIIYNCDYDEISYLNSTNKRYINCNTLNFEHIKNENVINLFSDVIPSKEPYIVLNISGTKVLKVNLQFYENIYGNIKVQECEFYKGNYKK</sequence>
<evidence type="ECO:0000313" key="2">
    <source>
        <dbReference type="EMBL" id="MFL0196879.1"/>
    </source>
</evidence>
<evidence type="ECO:0000313" key="3">
    <source>
        <dbReference type="Proteomes" id="UP001623660"/>
    </source>
</evidence>
<accession>A0ABW8SLF3</accession>